<dbReference type="EMBL" id="DXGD01000489">
    <property type="protein sequence ID" value="HIX01067.1"/>
    <property type="molecule type" value="Genomic_DNA"/>
</dbReference>
<protein>
    <submittedName>
        <fullName evidence="2">AAA family ATPase</fullName>
    </submittedName>
</protein>
<comment type="caution">
    <text evidence="2">The sequence shown here is derived from an EMBL/GenBank/DDBJ whole genome shotgun (WGS) entry which is preliminary data.</text>
</comment>
<proteinExistence type="predicted"/>
<gene>
    <name evidence="2" type="ORF">H9871_13120</name>
</gene>
<reference evidence="2" key="1">
    <citation type="journal article" date="2021" name="PeerJ">
        <title>Extensive microbial diversity within the chicken gut microbiome revealed by metagenomics and culture.</title>
        <authorList>
            <person name="Gilroy R."/>
            <person name="Ravi A."/>
            <person name="Getino M."/>
            <person name="Pursley I."/>
            <person name="Horton D.L."/>
            <person name="Alikhan N.F."/>
            <person name="Baker D."/>
            <person name="Gharbi K."/>
            <person name="Hall N."/>
            <person name="Watson M."/>
            <person name="Adriaenssens E.M."/>
            <person name="Foster-Nyarko E."/>
            <person name="Jarju S."/>
            <person name="Secka A."/>
            <person name="Antonio M."/>
            <person name="Oren A."/>
            <person name="Chaudhuri R.R."/>
            <person name="La Ragione R."/>
            <person name="Hildebrand F."/>
            <person name="Pallen M.J."/>
        </authorList>
    </citation>
    <scope>NUCLEOTIDE SEQUENCE</scope>
    <source>
        <strain evidence="2">ChiHejej3B27-3195</strain>
    </source>
</reference>
<evidence type="ECO:0000313" key="3">
    <source>
        <dbReference type="Proteomes" id="UP000824151"/>
    </source>
</evidence>
<dbReference type="SUPFAM" id="SSF52540">
    <property type="entry name" value="P-loop containing nucleoside triphosphate hydrolases"/>
    <property type="match status" value="1"/>
</dbReference>
<reference evidence="2" key="2">
    <citation type="submission" date="2021-04" db="EMBL/GenBank/DDBJ databases">
        <authorList>
            <person name="Gilroy R."/>
        </authorList>
    </citation>
    <scope>NUCLEOTIDE SEQUENCE</scope>
    <source>
        <strain evidence="2">ChiHejej3B27-3195</strain>
    </source>
</reference>
<dbReference type="Proteomes" id="UP000824151">
    <property type="component" value="Unassembled WGS sequence"/>
</dbReference>
<feature type="non-terminal residue" evidence="2">
    <location>
        <position position="121"/>
    </location>
</feature>
<dbReference type="Pfam" id="PF13245">
    <property type="entry name" value="AAA_19"/>
    <property type="match status" value="1"/>
</dbReference>
<dbReference type="InterPro" id="IPR027417">
    <property type="entry name" value="P-loop_NTPase"/>
</dbReference>
<evidence type="ECO:0000256" key="1">
    <source>
        <dbReference type="SAM" id="MobiDB-lite"/>
    </source>
</evidence>
<sequence length="121" mass="12483">MITGDELTGGELTGDELTGDGLARDDLGSRGAVAASGATLRAGRFASADHLDPSVSQQRVLEHAASDPGPLLVYGGPSTGKTTLTVELAVRHLEAEHGSHRLTVLSPSRVAAARVRESMAR</sequence>
<feature type="compositionally biased region" description="Low complexity" evidence="1">
    <location>
        <begin position="1"/>
        <end position="12"/>
    </location>
</feature>
<evidence type="ECO:0000313" key="2">
    <source>
        <dbReference type="EMBL" id="HIX01067.1"/>
    </source>
</evidence>
<name>A0A9D1UVF6_9MICC</name>
<dbReference type="Gene3D" id="3.40.50.300">
    <property type="entry name" value="P-loop containing nucleotide triphosphate hydrolases"/>
    <property type="match status" value="1"/>
</dbReference>
<dbReference type="AlphaFoldDB" id="A0A9D1UVF6"/>
<feature type="region of interest" description="Disordered" evidence="1">
    <location>
        <begin position="1"/>
        <end position="27"/>
    </location>
</feature>
<organism evidence="2 3">
    <name type="scientific">Candidatus Nesterenkonia stercoripullorum</name>
    <dbReference type="NCBI Taxonomy" id="2838701"/>
    <lineage>
        <taxon>Bacteria</taxon>
        <taxon>Bacillati</taxon>
        <taxon>Actinomycetota</taxon>
        <taxon>Actinomycetes</taxon>
        <taxon>Micrococcales</taxon>
        <taxon>Micrococcaceae</taxon>
        <taxon>Nesterenkonia</taxon>
    </lineage>
</organism>
<accession>A0A9D1UVF6</accession>